<protein>
    <submittedName>
        <fullName evidence="2">Uncharacterized protein</fullName>
    </submittedName>
</protein>
<dbReference type="PANTHER" id="PTHR36012:SF2">
    <property type="entry name" value="OS08G0385000 PROTEIN"/>
    <property type="match status" value="1"/>
</dbReference>
<dbReference type="InParanoid" id="A0A2K1ZDR9"/>
<feature type="region of interest" description="Disordered" evidence="1">
    <location>
        <begin position="1"/>
        <end position="37"/>
    </location>
</feature>
<dbReference type="PANTHER" id="PTHR36012">
    <property type="entry name" value="OS01G0654400 PROTEIN"/>
    <property type="match status" value="1"/>
</dbReference>
<feature type="compositionally biased region" description="Basic and acidic residues" evidence="1">
    <location>
        <begin position="173"/>
        <end position="182"/>
    </location>
</feature>
<proteinExistence type="predicted"/>
<dbReference type="EMBL" id="CM009297">
    <property type="protein sequence ID" value="PNT23417.1"/>
    <property type="molecule type" value="Genomic_DNA"/>
</dbReference>
<keyword evidence="3" id="KW-1185">Reference proteome</keyword>
<name>A0A2K1ZDR9_POPTR</name>
<dbReference type="AlphaFoldDB" id="A0A2K1ZDR9"/>
<evidence type="ECO:0000256" key="1">
    <source>
        <dbReference type="SAM" id="MobiDB-lite"/>
    </source>
</evidence>
<reference evidence="2 3" key="1">
    <citation type="journal article" date="2006" name="Science">
        <title>The genome of black cottonwood, Populus trichocarpa (Torr. &amp; Gray).</title>
        <authorList>
            <person name="Tuskan G.A."/>
            <person name="Difazio S."/>
            <person name="Jansson S."/>
            <person name="Bohlmann J."/>
            <person name="Grigoriev I."/>
            <person name="Hellsten U."/>
            <person name="Putnam N."/>
            <person name="Ralph S."/>
            <person name="Rombauts S."/>
            <person name="Salamov A."/>
            <person name="Schein J."/>
            <person name="Sterck L."/>
            <person name="Aerts A."/>
            <person name="Bhalerao R.R."/>
            <person name="Bhalerao R.P."/>
            <person name="Blaudez D."/>
            <person name="Boerjan W."/>
            <person name="Brun A."/>
            <person name="Brunner A."/>
            <person name="Busov V."/>
            <person name="Campbell M."/>
            <person name="Carlson J."/>
            <person name="Chalot M."/>
            <person name="Chapman J."/>
            <person name="Chen G.L."/>
            <person name="Cooper D."/>
            <person name="Coutinho P.M."/>
            <person name="Couturier J."/>
            <person name="Covert S."/>
            <person name="Cronk Q."/>
            <person name="Cunningham R."/>
            <person name="Davis J."/>
            <person name="Degroeve S."/>
            <person name="Dejardin A."/>
            <person name="Depamphilis C."/>
            <person name="Detter J."/>
            <person name="Dirks B."/>
            <person name="Dubchak I."/>
            <person name="Duplessis S."/>
            <person name="Ehlting J."/>
            <person name="Ellis B."/>
            <person name="Gendler K."/>
            <person name="Goodstein D."/>
            <person name="Gribskov M."/>
            <person name="Grimwood J."/>
            <person name="Groover A."/>
            <person name="Gunter L."/>
            <person name="Hamberger B."/>
            <person name="Heinze B."/>
            <person name="Helariutta Y."/>
            <person name="Henrissat B."/>
            <person name="Holligan D."/>
            <person name="Holt R."/>
            <person name="Huang W."/>
            <person name="Islam-Faridi N."/>
            <person name="Jones S."/>
            <person name="Jones-Rhoades M."/>
            <person name="Jorgensen R."/>
            <person name="Joshi C."/>
            <person name="Kangasjarvi J."/>
            <person name="Karlsson J."/>
            <person name="Kelleher C."/>
            <person name="Kirkpatrick R."/>
            <person name="Kirst M."/>
            <person name="Kohler A."/>
            <person name="Kalluri U."/>
            <person name="Larimer F."/>
            <person name="Leebens-Mack J."/>
            <person name="Leple J.C."/>
            <person name="Locascio P."/>
            <person name="Lou Y."/>
            <person name="Lucas S."/>
            <person name="Martin F."/>
            <person name="Montanini B."/>
            <person name="Napoli C."/>
            <person name="Nelson D.R."/>
            <person name="Nelson C."/>
            <person name="Nieminen K."/>
            <person name="Nilsson O."/>
            <person name="Pereda V."/>
            <person name="Peter G."/>
            <person name="Philippe R."/>
            <person name="Pilate G."/>
            <person name="Poliakov A."/>
            <person name="Razumovskaya J."/>
            <person name="Richardson P."/>
            <person name="Rinaldi C."/>
            <person name="Ritland K."/>
            <person name="Rouze P."/>
            <person name="Ryaboy D."/>
            <person name="Schmutz J."/>
            <person name="Schrader J."/>
            <person name="Segerman B."/>
            <person name="Shin H."/>
            <person name="Siddiqui A."/>
            <person name="Sterky F."/>
            <person name="Terry A."/>
            <person name="Tsai C.J."/>
            <person name="Uberbacher E."/>
            <person name="Unneberg P."/>
            <person name="Vahala J."/>
            <person name="Wall K."/>
            <person name="Wessler S."/>
            <person name="Yang G."/>
            <person name="Yin T."/>
            <person name="Douglas C."/>
            <person name="Marra M."/>
            <person name="Sandberg G."/>
            <person name="Van de Peer Y."/>
            <person name="Rokhsar D."/>
        </authorList>
    </citation>
    <scope>NUCLEOTIDE SEQUENCE [LARGE SCALE GENOMIC DNA]</scope>
    <source>
        <strain evidence="3">cv. Nisqually</strain>
    </source>
</reference>
<organism evidence="2 3">
    <name type="scientific">Populus trichocarpa</name>
    <name type="common">Western balsam poplar</name>
    <name type="synonym">Populus balsamifera subsp. trichocarpa</name>
    <dbReference type="NCBI Taxonomy" id="3694"/>
    <lineage>
        <taxon>Eukaryota</taxon>
        <taxon>Viridiplantae</taxon>
        <taxon>Streptophyta</taxon>
        <taxon>Embryophyta</taxon>
        <taxon>Tracheophyta</taxon>
        <taxon>Spermatophyta</taxon>
        <taxon>Magnoliopsida</taxon>
        <taxon>eudicotyledons</taxon>
        <taxon>Gunneridae</taxon>
        <taxon>Pentapetalae</taxon>
        <taxon>rosids</taxon>
        <taxon>fabids</taxon>
        <taxon>Malpighiales</taxon>
        <taxon>Salicaceae</taxon>
        <taxon>Saliceae</taxon>
        <taxon>Populus</taxon>
    </lineage>
</organism>
<sequence length="251" mass="27359">MVSIRDDLIDSQQATEENPGPLLSKEGRPFSPNSTNSHLLLETANKTRQTGQILVSPSIITAEEGTAKVPCSSAPLKESIGHTEVEVIAGASLGFLAKMRGVASKCKPTSIIRASHKFHLWQGKTLMICSGPSLLELSLILTSAARLVVPESWCRIFCVETTKKFRKKSKRKESHEKCQGHREHSRRAVQRQQHTSQWQEKRTRPRLGGSGDDLDHKLQDKVPGAAGRGGPVIGAGKDENKKDLGVTGTGE</sequence>
<feature type="region of interest" description="Disordered" evidence="1">
    <location>
        <begin position="168"/>
        <end position="251"/>
    </location>
</feature>
<gene>
    <name evidence="2" type="ORF">POPTR_008G080400</name>
</gene>
<accession>A0A2K1ZDR9</accession>
<evidence type="ECO:0000313" key="2">
    <source>
        <dbReference type="EMBL" id="PNT23417.1"/>
    </source>
</evidence>
<dbReference type="Proteomes" id="UP000006729">
    <property type="component" value="Chromosome 8"/>
</dbReference>
<dbReference type="STRING" id="3694.A0A2K1ZDR9"/>
<evidence type="ECO:0000313" key="3">
    <source>
        <dbReference type="Proteomes" id="UP000006729"/>
    </source>
</evidence>